<feature type="binding site" evidence="12">
    <location>
        <begin position="219"/>
        <end position="221"/>
    </location>
    <ligand>
        <name>substrate</name>
    </ligand>
</feature>
<comment type="catalytic activity">
    <reaction evidence="11">
        <text>beta-D-fructose 6-phosphate + diphosphate = beta-D-fructose 1,6-bisphosphate + phosphate + H(+)</text>
        <dbReference type="Rhea" id="RHEA:13613"/>
        <dbReference type="ChEBI" id="CHEBI:15378"/>
        <dbReference type="ChEBI" id="CHEBI:32966"/>
        <dbReference type="ChEBI" id="CHEBI:33019"/>
        <dbReference type="ChEBI" id="CHEBI:43474"/>
        <dbReference type="ChEBI" id="CHEBI:57634"/>
        <dbReference type="EC" id="2.7.1.90"/>
    </reaction>
</comment>
<feature type="binding site" evidence="12">
    <location>
        <position position="275"/>
    </location>
    <ligand>
        <name>substrate</name>
    </ligand>
</feature>
<evidence type="ECO:0000256" key="11">
    <source>
        <dbReference type="ARBA" id="ARBA00048072"/>
    </source>
</evidence>
<evidence type="ECO:0000256" key="6">
    <source>
        <dbReference type="ARBA" id="ARBA00022777"/>
    </source>
</evidence>
<dbReference type="FunFam" id="3.40.50.450:FF:000002">
    <property type="entry name" value="ATP-dependent 6-phosphofructokinase"/>
    <property type="match status" value="1"/>
</dbReference>
<feature type="site" description="Important for substrate specificity; cannot use PPi as phosphoryl donor" evidence="12">
    <location>
        <position position="147"/>
    </location>
</feature>
<keyword evidence="6 12" id="KW-0418">Kinase</keyword>
<evidence type="ECO:0000256" key="10">
    <source>
        <dbReference type="ARBA" id="ARBA00048070"/>
    </source>
</evidence>
<dbReference type="EMBL" id="JRYO01000225">
    <property type="protein sequence ID" value="KHE90941.1"/>
    <property type="molecule type" value="Genomic_DNA"/>
</dbReference>
<keyword evidence="4 12" id="KW-0479">Metal-binding</keyword>
<keyword evidence="3 12" id="KW-0808">Transferase</keyword>
<keyword evidence="12" id="KW-0963">Cytoplasm</keyword>
<comment type="similarity">
    <text evidence="12">Belongs to the phosphofructokinase type A (PFKA) family. PPi-dependent PFK group II subfamily. Atypical ATP-dependent clade 'X' sub-subfamily.</text>
</comment>
<dbReference type="UniPathway" id="UPA00109">
    <property type="reaction ID" value="UER00182"/>
</dbReference>
<evidence type="ECO:0000256" key="1">
    <source>
        <dbReference type="ARBA" id="ARBA00001946"/>
    </source>
</evidence>
<keyword evidence="5 12" id="KW-0547">Nucleotide-binding</keyword>
<protein>
    <recommendedName>
        <fullName evidence="12">ATP-dependent 6-phosphofructokinase</fullName>
        <shortName evidence="12">ATP-PFK</shortName>
        <shortName evidence="12">Phosphofructokinase</shortName>
        <ecNumber evidence="12">2.7.1.11</ecNumber>
    </recommendedName>
    <alternativeName>
        <fullName evidence="12">Phosphohexokinase</fullName>
    </alternativeName>
</protein>
<comment type="cofactor">
    <cofactor evidence="1 12">
        <name>Mg(2+)</name>
        <dbReference type="ChEBI" id="CHEBI:18420"/>
    </cofactor>
</comment>
<reference evidence="14 15" key="1">
    <citation type="submission" date="2014-10" db="EMBL/GenBank/DDBJ databases">
        <title>Draft genome of anammox bacterium scalindua brodae, obtained using differential coverage binning of sequence data from two enrichment reactors.</title>
        <authorList>
            <person name="Speth D.R."/>
            <person name="Russ L."/>
            <person name="Kartal B."/>
            <person name="Op den Camp H.J."/>
            <person name="Dutilh B.E."/>
            <person name="Jetten M.S."/>
        </authorList>
    </citation>
    <scope>NUCLEOTIDE SEQUENCE [LARGE SCALE GENOMIC DNA]</scope>
    <source>
        <strain evidence="14">RU1</strain>
    </source>
</reference>
<evidence type="ECO:0000313" key="15">
    <source>
        <dbReference type="Proteomes" id="UP000030652"/>
    </source>
</evidence>
<dbReference type="GO" id="GO:0006002">
    <property type="term" value="P:fructose 6-phosphate metabolic process"/>
    <property type="evidence" value="ECO:0007669"/>
    <property type="project" value="InterPro"/>
</dbReference>
<dbReference type="InterPro" id="IPR035966">
    <property type="entry name" value="PKF_sf"/>
</dbReference>
<organism evidence="14 15">
    <name type="scientific">Candidatus Scalindua brodae</name>
    <dbReference type="NCBI Taxonomy" id="237368"/>
    <lineage>
        <taxon>Bacteria</taxon>
        <taxon>Pseudomonadati</taxon>
        <taxon>Planctomycetota</taxon>
        <taxon>Candidatus Brocadiia</taxon>
        <taxon>Candidatus Brocadiales</taxon>
        <taxon>Candidatus Scalinduaceae</taxon>
        <taxon>Candidatus Scalindua</taxon>
    </lineage>
</organism>
<dbReference type="InterPro" id="IPR050929">
    <property type="entry name" value="PFKA"/>
</dbReference>
<dbReference type="PRINTS" id="PR00476">
    <property type="entry name" value="PHFRCTKINASE"/>
</dbReference>
<dbReference type="SUPFAM" id="SSF53784">
    <property type="entry name" value="Phosphofructokinase"/>
    <property type="match status" value="1"/>
</dbReference>
<sequence length="415" mass="45619">MGDDQYILYDISLSGDPSNLDSTPHNLIEKAGPRENIYFDPSRVHAGIVTCGGLCPGLNDVIRAIVMTLWYRYGTKRISGIMYGYRGFLSKFNLPVMELKPEVVSNIHRLGGTILGASRGYGDCVEEIVDSLVQMNINMLFTIGGDGTQKGALDISEEVKKRGLKISIVGIPKTIDNDLSFVQRSFGFETAVSRAVDAVSCAHVEAHDGVNGIGIVKVMGRESGFIAADTAMAINDVNYVLIPEVRFDLEGENGLFASLERRLKQRNHAVILVAEGAGQEYMKDSRATDASGNVKLNDIGVFLKERIGKYFKTRGIDINLKYIDPSYMIRSAPANSNDSVYCAKLGSYAVHAAMAGKTGMIVSLIHSHFVHVPIHLAVSGRKHIDPHQELWRDVIEATGQPLLLQERRIKPRTRN</sequence>
<dbReference type="Gene3D" id="3.40.50.450">
    <property type="match status" value="1"/>
</dbReference>
<feature type="binding site" evidence="12">
    <location>
        <begin position="174"/>
        <end position="176"/>
    </location>
    <ligand>
        <name>substrate</name>
    </ligand>
</feature>
<dbReference type="InterPro" id="IPR022953">
    <property type="entry name" value="ATP_PFK"/>
</dbReference>
<dbReference type="AlphaFoldDB" id="A0A0B0EFU8"/>
<dbReference type="GO" id="GO:0046872">
    <property type="term" value="F:metal ion binding"/>
    <property type="evidence" value="ECO:0007669"/>
    <property type="project" value="UniProtKB-KW"/>
</dbReference>
<dbReference type="EC" id="2.7.1.11" evidence="12"/>
<feature type="binding site" evidence="12">
    <location>
        <position position="53"/>
    </location>
    <ligand>
        <name>ATP</name>
        <dbReference type="ChEBI" id="CHEBI:30616"/>
    </ligand>
</feature>
<dbReference type="InterPro" id="IPR000023">
    <property type="entry name" value="Phosphofructokinase_dom"/>
</dbReference>
<comment type="function">
    <text evidence="12">Catalyzes the phosphorylation of D-fructose 6-phosphate to fructose 1,6-bisphosphate by ATP, the first committing step of glycolysis.</text>
</comment>
<keyword evidence="7 12" id="KW-0067">ATP-binding</keyword>
<evidence type="ECO:0000313" key="14">
    <source>
        <dbReference type="EMBL" id="KHE90941.1"/>
    </source>
</evidence>
<name>A0A0B0EFU8_9BACT</name>
<keyword evidence="9 12" id="KW-0324">Glycolysis</keyword>
<comment type="subcellular location">
    <subcellularLocation>
        <location evidence="12">Cytoplasm</location>
    </subcellularLocation>
</comment>
<comment type="catalytic activity">
    <reaction evidence="10 12">
        <text>beta-D-fructose 6-phosphate + ATP = beta-D-fructose 1,6-bisphosphate + ADP + H(+)</text>
        <dbReference type="Rhea" id="RHEA:16109"/>
        <dbReference type="ChEBI" id="CHEBI:15378"/>
        <dbReference type="ChEBI" id="CHEBI:30616"/>
        <dbReference type="ChEBI" id="CHEBI:32966"/>
        <dbReference type="ChEBI" id="CHEBI:57634"/>
        <dbReference type="ChEBI" id="CHEBI:456216"/>
        <dbReference type="EC" id="2.7.1.11"/>
    </reaction>
</comment>
<dbReference type="GO" id="GO:0005524">
    <property type="term" value="F:ATP binding"/>
    <property type="evidence" value="ECO:0007669"/>
    <property type="project" value="UniProtKB-KW"/>
</dbReference>
<proteinExistence type="inferred from homology"/>
<evidence type="ECO:0000256" key="2">
    <source>
        <dbReference type="ARBA" id="ARBA00003138"/>
    </source>
</evidence>
<evidence type="ECO:0000256" key="12">
    <source>
        <dbReference type="HAMAP-Rule" id="MF_01981"/>
    </source>
</evidence>
<dbReference type="HAMAP" id="MF_01981">
    <property type="entry name" value="Phosphofructokinase_II_X"/>
    <property type="match status" value="1"/>
</dbReference>
<dbReference type="PATRIC" id="fig|237368.3.peg.3505"/>
<dbReference type="Pfam" id="PF00365">
    <property type="entry name" value="PFK"/>
    <property type="match status" value="1"/>
</dbReference>
<dbReference type="GO" id="GO:0005737">
    <property type="term" value="C:cytoplasm"/>
    <property type="evidence" value="ECO:0007669"/>
    <property type="project" value="UniProtKB-SubCell"/>
</dbReference>
<comment type="caution">
    <text evidence="14">The sequence shown here is derived from an EMBL/GenBank/DDBJ whole genome shotgun (WGS) entry which is preliminary data.</text>
</comment>
<evidence type="ECO:0000259" key="13">
    <source>
        <dbReference type="Pfam" id="PF00365"/>
    </source>
</evidence>
<feature type="domain" description="Phosphofructokinase" evidence="13">
    <location>
        <begin position="46"/>
        <end position="352"/>
    </location>
</feature>
<evidence type="ECO:0000256" key="9">
    <source>
        <dbReference type="ARBA" id="ARBA00023152"/>
    </source>
</evidence>
<feature type="binding site" evidence="12">
    <location>
        <position position="146"/>
    </location>
    <ligand>
        <name>Mg(2+)</name>
        <dbReference type="ChEBI" id="CHEBI:18420"/>
        <note>catalytic</note>
    </ligand>
</feature>
<accession>A0A0B0EFU8</accession>
<dbReference type="GO" id="GO:0047334">
    <property type="term" value="F:diphosphate-fructose-6-phosphate 1-phosphotransferase activity"/>
    <property type="evidence" value="ECO:0007669"/>
    <property type="project" value="UniProtKB-EC"/>
</dbReference>
<evidence type="ECO:0000256" key="5">
    <source>
        <dbReference type="ARBA" id="ARBA00022741"/>
    </source>
</evidence>
<dbReference type="InterPro" id="IPR012004">
    <property type="entry name" value="PyroP-dep_PFK_TP0108"/>
</dbReference>
<comment type="subunit">
    <text evidence="12">Homodimer.</text>
</comment>
<evidence type="ECO:0000256" key="3">
    <source>
        <dbReference type="ARBA" id="ARBA00022679"/>
    </source>
</evidence>
<comment type="pathway">
    <text evidence="12">Carbohydrate degradation; glycolysis; D-glyceraldehyde 3-phosphate and glycerone phosphate from D-glucose: step 3/4.</text>
</comment>
<feature type="active site" description="Proton acceptor" evidence="12">
    <location>
        <position position="176"/>
    </location>
</feature>
<feature type="binding site" evidence="12">
    <location>
        <begin position="119"/>
        <end position="120"/>
    </location>
    <ligand>
        <name>ATP</name>
        <dbReference type="ChEBI" id="CHEBI:30616"/>
    </ligand>
</feature>
<dbReference type="Proteomes" id="UP000030652">
    <property type="component" value="Unassembled WGS sequence"/>
</dbReference>
<dbReference type="NCBIfam" id="NF005301">
    <property type="entry name" value="PRK06830.1"/>
    <property type="match status" value="1"/>
</dbReference>
<evidence type="ECO:0000256" key="8">
    <source>
        <dbReference type="ARBA" id="ARBA00022842"/>
    </source>
</evidence>
<dbReference type="PIRSF" id="PIRSF000534">
    <property type="entry name" value="PPi_PFK_TP0108"/>
    <property type="match status" value="1"/>
</dbReference>
<feature type="binding site" evidence="12">
    <location>
        <begin position="145"/>
        <end position="148"/>
    </location>
    <ligand>
        <name>ATP</name>
        <dbReference type="ChEBI" id="CHEBI:30616"/>
    </ligand>
</feature>
<evidence type="ECO:0000256" key="7">
    <source>
        <dbReference type="ARBA" id="ARBA00022840"/>
    </source>
</evidence>
<dbReference type="PANTHER" id="PTHR45770">
    <property type="entry name" value="ATP-DEPENDENT 6-PHOSPHOFRUCTOKINASE 1"/>
    <property type="match status" value="1"/>
</dbReference>
<keyword evidence="8 12" id="KW-0460">Magnesium</keyword>
<comment type="function">
    <text evidence="2">Catalyzes the phosphorylation of D-fructose 6-phosphate, the first committing step of glycolysis. Uses inorganic phosphate (PPi) as phosphoryl donor instead of ATP like common ATP-dependent phosphofructokinases (ATP-PFKs), which renders the reaction reversible, and can thus function both in glycolysis and gluconeogenesis. Consistently, PPi-PFK can replace the enzymes of both the forward (ATP-PFK) and reverse (fructose-bisphosphatase (FBPase)) reactions.</text>
</comment>
<dbReference type="GO" id="GO:0003872">
    <property type="term" value="F:6-phosphofructokinase activity"/>
    <property type="evidence" value="ECO:0007669"/>
    <property type="project" value="UniProtKB-UniRule"/>
</dbReference>
<dbReference type="eggNOG" id="COG0205">
    <property type="taxonomic scope" value="Bacteria"/>
</dbReference>
<gene>
    <name evidence="14" type="primary">pfk</name>
    <name evidence="12" type="synonym">pfkA</name>
    <name evidence="14" type="ORF">SCABRO_03242</name>
</gene>
<evidence type="ECO:0000256" key="4">
    <source>
        <dbReference type="ARBA" id="ARBA00022723"/>
    </source>
</evidence>
<feature type="binding site" evidence="12">
    <location>
        <begin position="327"/>
        <end position="330"/>
    </location>
    <ligand>
        <name>substrate</name>
    </ligand>
</feature>